<dbReference type="InterPro" id="IPR050738">
    <property type="entry name" value="Sulfatase"/>
</dbReference>
<feature type="transmembrane region" description="Helical" evidence="2">
    <location>
        <begin position="88"/>
        <end position="106"/>
    </location>
</feature>
<evidence type="ECO:0000256" key="1">
    <source>
        <dbReference type="ARBA" id="ARBA00008779"/>
    </source>
</evidence>
<dbReference type="Pfam" id="PF00884">
    <property type="entry name" value="Sulfatase"/>
    <property type="match status" value="1"/>
</dbReference>
<dbReference type="GO" id="GO:0004065">
    <property type="term" value="F:arylsulfatase activity"/>
    <property type="evidence" value="ECO:0007669"/>
    <property type="project" value="TreeGrafter"/>
</dbReference>
<gene>
    <name evidence="4" type="ORF">KEG57_21425</name>
</gene>
<feature type="transmembrane region" description="Helical" evidence="2">
    <location>
        <begin position="178"/>
        <end position="203"/>
    </location>
</feature>
<keyword evidence="2" id="KW-0812">Transmembrane</keyword>
<feature type="domain" description="Sulfatase N-terminal" evidence="3">
    <location>
        <begin position="298"/>
        <end position="566"/>
    </location>
</feature>
<dbReference type="Proteomes" id="UP001151081">
    <property type="component" value="Unassembled WGS sequence"/>
</dbReference>
<feature type="transmembrane region" description="Helical" evidence="2">
    <location>
        <begin position="215"/>
        <end position="233"/>
    </location>
</feature>
<dbReference type="PANTHER" id="PTHR42693:SF33">
    <property type="entry name" value="ARYLSULFATASE"/>
    <property type="match status" value="1"/>
</dbReference>
<organism evidence="4 5">
    <name type="scientific">Polyangium jinanense</name>
    <dbReference type="NCBI Taxonomy" id="2829994"/>
    <lineage>
        <taxon>Bacteria</taxon>
        <taxon>Pseudomonadati</taxon>
        <taxon>Myxococcota</taxon>
        <taxon>Polyangia</taxon>
        <taxon>Polyangiales</taxon>
        <taxon>Polyangiaceae</taxon>
        <taxon>Polyangium</taxon>
    </lineage>
</organism>
<feature type="transmembrane region" description="Helical" evidence="2">
    <location>
        <begin position="21"/>
        <end position="41"/>
    </location>
</feature>
<sequence length="668" mass="72263">MSRADDTTLNKAEPQRTSVTGPDAVLLAWITAAVTNAITITRSLAMPPRLVTRVLHHSFDAGHFLALGLAWAGLVGLHVRFGRARPRASAALLVALSLAFGALLLPGDLRNAAERLASGKAWVKPALLVTFVALFSLAVPVAVLLGRLAARPFLRWIAIASGMAVLSVNPVLLEGDYASARLFVASAGVALVAAALAGAVLPARLASLASRLRPLRVPLLAVASLAAATSLVVPPRPSVVVALLSPSGSLLPPFLSALQENMLPEDVPVPPEMAPWFVDRKNAPPVPPGSPPVLPPHPAVILLSIDCLRNDFLASGKYDDQLPTLAALRAQGVYFQNARSAGSQTVYSLASLFAGTYFSQQYWTEVTAPHAHGLWPEKDESTRFPELLRAGGVSTITFAATPWLVNRFGIVRGFSEETYLRPGKHHWHMGKPLVDAALARLAQVRDEPFFLYIHLLDAHAPYDLAGTSGTAFERHLRELILVDGHVRRLLDAIERSPFAARAAVVLTSDHGEAFGEHGHWTHANSLYDELLRVPLIVRARNVAPRVVDEPVTLVDLGPTILDLFGAETPGSFMGQSLVPFLRGESPKLTRPIVAETRLKRALVLRDATKLIVDDRNRTVELYDLAADPSETNSLADDPVRLMPPLALMRRLLATHTLRREGYVTPYRR</sequence>
<dbReference type="EMBL" id="JAGTJJ010000011">
    <property type="protein sequence ID" value="MDC3983088.1"/>
    <property type="molecule type" value="Genomic_DNA"/>
</dbReference>
<comment type="caution">
    <text evidence="4">The sequence shown here is derived from an EMBL/GenBank/DDBJ whole genome shotgun (WGS) entry which is preliminary data.</text>
</comment>
<dbReference type="AlphaFoldDB" id="A0A9X3X6F3"/>
<accession>A0A9X3X6F3</accession>
<evidence type="ECO:0000313" key="4">
    <source>
        <dbReference type="EMBL" id="MDC3983088.1"/>
    </source>
</evidence>
<evidence type="ECO:0000313" key="5">
    <source>
        <dbReference type="Proteomes" id="UP001151081"/>
    </source>
</evidence>
<dbReference type="PANTHER" id="PTHR42693">
    <property type="entry name" value="ARYLSULFATASE FAMILY MEMBER"/>
    <property type="match status" value="1"/>
</dbReference>
<evidence type="ECO:0000256" key="2">
    <source>
        <dbReference type="SAM" id="Phobius"/>
    </source>
</evidence>
<dbReference type="SUPFAM" id="SSF53649">
    <property type="entry name" value="Alkaline phosphatase-like"/>
    <property type="match status" value="1"/>
</dbReference>
<reference evidence="4 5" key="1">
    <citation type="submission" date="2021-04" db="EMBL/GenBank/DDBJ databases">
        <title>Genome analysis of Polyangium sp.</title>
        <authorList>
            <person name="Li Y."/>
            <person name="Wang J."/>
        </authorList>
    </citation>
    <scope>NUCLEOTIDE SEQUENCE [LARGE SCALE GENOMIC DNA]</scope>
    <source>
        <strain evidence="4 5">SDU14</strain>
    </source>
</reference>
<feature type="transmembrane region" description="Helical" evidence="2">
    <location>
        <begin position="61"/>
        <end position="81"/>
    </location>
</feature>
<dbReference type="CDD" id="cd16148">
    <property type="entry name" value="sulfatase_like"/>
    <property type="match status" value="1"/>
</dbReference>
<comment type="similarity">
    <text evidence="1">Belongs to the sulfatase family.</text>
</comment>
<protein>
    <submittedName>
        <fullName evidence="4">Sulfatase</fullName>
    </submittedName>
</protein>
<proteinExistence type="inferred from homology"/>
<name>A0A9X3X6F3_9BACT</name>
<keyword evidence="2" id="KW-0472">Membrane</keyword>
<dbReference type="RefSeq" id="WP_272458740.1">
    <property type="nucleotide sequence ID" value="NZ_JAGTJJ010000011.1"/>
</dbReference>
<dbReference type="InterPro" id="IPR000917">
    <property type="entry name" value="Sulfatase_N"/>
</dbReference>
<keyword evidence="2" id="KW-1133">Transmembrane helix</keyword>
<keyword evidence="5" id="KW-1185">Reference proteome</keyword>
<evidence type="ECO:0000259" key="3">
    <source>
        <dbReference type="Pfam" id="PF00884"/>
    </source>
</evidence>
<dbReference type="Gene3D" id="3.40.720.10">
    <property type="entry name" value="Alkaline Phosphatase, subunit A"/>
    <property type="match status" value="2"/>
</dbReference>
<feature type="transmembrane region" description="Helical" evidence="2">
    <location>
        <begin position="153"/>
        <end position="172"/>
    </location>
</feature>
<dbReference type="InterPro" id="IPR017850">
    <property type="entry name" value="Alkaline_phosphatase_core_sf"/>
</dbReference>
<feature type="transmembrane region" description="Helical" evidence="2">
    <location>
        <begin position="126"/>
        <end position="146"/>
    </location>
</feature>